<gene>
    <name evidence="5" type="ORF">J2S74_000691</name>
</gene>
<dbReference type="InterPro" id="IPR029017">
    <property type="entry name" value="Enolase-like_N"/>
</dbReference>
<protein>
    <submittedName>
        <fullName evidence="5">L-alanine-DL-glutamate epimerase-like enolase superfamily enzyme</fullName>
    </submittedName>
</protein>
<comment type="cofactor">
    <cofactor evidence="1">
        <name>Mg(2+)</name>
        <dbReference type="ChEBI" id="CHEBI:18420"/>
    </cofactor>
</comment>
<evidence type="ECO:0000256" key="1">
    <source>
        <dbReference type="ARBA" id="ARBA00001946"/>
    </source>
</evidence>
<dbReference type="Pfam" id="PF02746">
    <property type="entry name" value="MR_MLE_N"/>
    <property type="match status" value="1"/>
</dbReference>
<dbReference type="SMART" id="SM00922">
    <property type="entry name" value="MR_MLE"/>
    <property type="match status" value="1"/>
</dbReference>
<dbReference type="SFLD" id="SFLDS00001">
    <property type="entry name" value="Enolase"/>
    <property type="match status" value="1"/>
</dbReference>
<evidence type="ECO:0000259" key="4">
    <source>
        <dbReference type="SMART" id="SM00922"/>
    </source>
</evidence>
<dbReference type="SUPFAM" id="SSF51604">
    <property type="entry name" value="Enolase C-terminal domain-like"/>
    <property type="match status" value="1"/>
</dbReference>
<dbReference type="RefSeq" id="WP_307321788.1">
    <property type="nucleotide sequence ID" value="NZ_JAUSUG010000002.1"/>
</dbReference>
<accession>A0ABT9ZQ03</accession>
<proteinExistence type="predicted"/>
<dbReference type="SFLD" id="SFLDG00179">
    <property type="entry name" value="mandelate_racemase"/>
    <property type="match status" value="1"/>
</dbReference>
<dbReference type="CDD" id="cd03316">
    <property type="entry name" value="MR_like"/>
    <property type="match status" value="1"/>
</dbReference>
<dbReference type="SUPFAM" id="SSF54826">
    <property type="entry name" value="Enolase N-terminal domain-like"/>
    <property type="match status" value="1"/>
</dbReference>
<dbReference type="PANTHER" id="PTHR13794">
    <property type="entry name" value="ENOLASE SUPERFAMILY, MANDELATE RACEMASE"/>
    <property type="match status" value="1"/>
</dbReference>
<dbReference type="EMBL" id="JAUSUG010000002">
    <property type="protein sequence ID" value="MDQ0253319.1"/>
    <property type="molecule type" value="Genomic_DNA"/>
</dbReference>
<dbReference type="PROSITE" id="PS00908">
    <property type="entry name" value="MR_MLE_1"/>
    <property type="match status" value="1"/>
</dbReference>
<evidence type="ECO:0000256" key="2">
    <source>
        <dbReference type="ARBA" id="ARBA00022723"/>
    </source>
</evidence>
<name>A0ABT9ZQ03_9BACI</name>
<comment type="caution">
    <text evidence="5">The sequence shown here is derived from an EMBL/GenBank/DDBJ whole genome shotgun (WGS) entry which is preliminary data.</text>
</comment>
<dbReference type="Pfam" id="PF13378">
    <property type="entry name" value="MR_MLE_C"/>
    <property type="match status" value="1"/>
</dbReference>
<evidence type="ECO:0000313" key="5">
    <source>
        <dbReference type="EMBL" id="MDQ0253319.1"/>
    </source>
</evidence>
<sequence>MKIQSIETYSTKEISIVRVVTDNGEEGYGQIAPYHANISSLVLHQQIAQHVLGQDPMDIDGIVDRCIEAEHKFPGSYICRAVGGVDTALWDLKGKLEGKSVCELLGGEIRPIQAYGSSMRRDITPQDEADRLKLLKQKDGYRAFKIRIGNNFGKNVDVWPGRTEEIVPTVRQAIGEDIALLVDANSGYTPDRAIEVGKMLEQYNVGHFEEPCPYPEIEWTAEVTRALTIPVAGGEQDNCLAQWRRLIDLKAVDIVQPDVCYLGGLSRTLRVAKMAAEAGLPCTPHAANLSMVTVFTLHLLGALKNAGPYLEFSIEKTPWTENLFYPVLEVKDGMVEIPKKPGWGVGINEDWLKKADYKISQLN</sequence>
<dbReference type="InterPro" id="IPR029065">
    <property type="entry name" value="Enolase_C-like"/>
</dbReference>
<dbReference type="PANTHER" id="PTHR13794:SF58">
    <property type="entry name" value="MITOCHONDRIAL ENOLASE SUPERFAMILY MEMBER 1"/>
    <property type="match status" value="1"/>
</dbReference>
<dbReference type="Proteomes" id="UP001230005">
    <property type="component" value="Unassembled WGS sequence"/>
</dbReference>
<dbReference type="InterPro" id="IPR013342">
    <property type="entry name" value="Mandelate_racemase_C"/>
</dbReference>
<keyword evidence="6" id="KW-1185">Reference proteome</keyword>
<dbReference type="InterPro" id="IPR018110">
    <property type="entry name" value="Mandel_Rmase/mucon_lact_enz_CS"/>
</dbReference>
<keyword evidence="3" id="KW-0460">Magnesium</keyword>
<keyword evidence="2" id="KW-0479">Metal-binding</keyword>
<reference evidence="5 6" key="1">
    <citation type="submission" date="2023-07" db="EMBL/GenBank/DDBJ databases">
        <title>Genomic Encyclopedia of Type Strains, Phase IV (KMG-IV): sequencing the most valuable type-strain genomes for metagenomic binning, comparative biology and taxonomic classification.</title>
        <authorList>
            <person name="Goeker M."/>
        </authorList>
    </citation>
    <scope>NUCLEOTIDE SEQUENCE [LARGE SCALE GENOMIC DNA]</scope>
    <source>
        <strain evidence="5 6">DSM 9768</strain>
    </source>
</reference>
<dbReference type="InterPro" id="IPR013341">
    <property type="entry name" value="Mandelate_racemase_N_dom"/>
</dbReference>
<feature type="domain" description="Mandelate racemase/muconate lactonizing enzyme C-terminal" evidence="4">
    <location>
        <begin position="125"/>
        <end position="230"/>
    </location>
</feature>
<evidence type="ECO:0000256" key="3">
    <source>
        <dbReference type="ARBA" id="ARBA00022842"/>
    </source>
</evidence>
<dbReference type="InterPro" id="IPR036849">
    <property type="entry name" value="Enolase-like_C_sf"/>
</dbReference>
<dbReference type="Gene3D" id="3.30.390.10">
    <property type="entry name" value="Enolase-like, N-terminal domain"/>
    <property type="match status" value="1"/>
</dbReference>
<dbReference type="Gene3D" id="3.20.20.120">
    <property type="entry name" value="Enolase-like C-terminal domain"/>
    <property type="match status" value="1"/>
</dbReference>
<dbReference type="InterPro" id="IPR046945">
    <property type="entry name" value="RHMD-like"/>
</dbReference>
<evidence type="ECO:0000313" key="6">
    <source>
        <dbReference type="Proteomes" id="UP001230005"/>
    </source>
</evidence>
<organism evidence="5 6">
    <name type="scientific">Evansella vedderi</name>
    <dbReference type="NCBI Taxonomy" id="38282"/>
    <lineage>
        <taxon>Bacteria</taxon>
        <taxon>Bacillati</taxon>
        <taxon>Bacillota</taxon>
        <taxon>Bacilli</taxon>
        <taxon>Bacillales</taxon>
        <taxon>Bacillaceae</taxon>
        <taxon>Evansella</taxon>
    </lineage>
</organism>